<dbReference type="SUPFAM" id="SSF46894">
    <property type="entry name" value="C-terminal effector domain of the bipartite response regulators"/>
    <property type="match status" value="1"/>
</dbReference>
<comment type="caution">
    <text evidence="6">The sequence shown here is derived from an EMBL/GenBank/DDBJ whole genome shotgun (WGS) entry which is preliminary data.</text>
</comment>
<keyword evidence="7" id="KW-1185">Reference proteome</keyword>
<dbReference type="InterPro" id="IPR029016">
    <property type="entry name" value="GAF-like_dom_sf"/>
</dbReference>
<keyword evidence="3" id="KW-0804">Transcription</keyword>
<evidence type="ECO:0000259" key="5">
    <source>
        <dbReference type="PROSITE" id="PS50043"/>
    </source>
</evidence>
<dbReference type="CDD" id="cd06170">
    <property type="entry name" value="LuxR_C_like"/>
    <property type="match status" value="1"/>
</dbReference>
<protein>
    <submittedName>
        <fullName evidence="6">Regulatory LuxR family protein</fullName>
    </submittedName>
</protein>
<dbReference type="SMART" id="SM00421">
    <property type="entry name" value="HTH_LUXR"/>
    <property type="match status" value="1"/>
</dbReference>
<dbReference type="SUPFAM" id="SSF55781">
    <property type="entry name" value="GAF domain-like"/>
    <property type="match status" value="1"/>
</dbReference>
<dbReference type="Gene3D" id="1.10.10.10">
    <property type="entry name" value="Winged helix-like DNA-binding domain superfamily/Winged helix DNA-binding domain"/>
    <property type="match status" value="1"/>
</dbReference>
<dbReference type="Gene3D" id="3.30.450.40">
    <property type="match status" value="1"/>
</dbReference>
<dbReference type="PROSITE" id="PS50043">
    <property type="entry name" value="HTH_LUXR_2"/>
    <property type="match status" value="1"/>
</dbReference>
<dbReference type="Pfam" id="PF00196">
    <property type="entry name" value="GerE"/>
    <property type="match status" value="1"/>
</dbReference>
<keyword evidence="4" id="KW-0175">Coiled coil</keyword>
<accession>A0A397Q8C0</accession>
<evidence type="ECO:0000256" key="1">
    <source>
        <dbReference type="ARBA" id="ARBA00023015"/>
    </source>
</evidence>
<evidence type="ECO:0000256" key="3">
    <source>
        <dbReference type="ARBA" id="ARBA00023163"/>
    </source>
</evidence>
<feature type="domain" description="HTH luxR-type" evidence="5">
    <location>
        <begin position="254"/>
        <end position="320"/>
    </location>
</feature>
<dbReference type="AlphaFoldDB" id="A0A397Q8C0"/>
<reference evidence="6 7" key="1">
    <citation type="submission" date="2018-08" db="EMBL/GenBank/DDBJ databases">
        <title>Genomic Encyclopedia of Archaeal and Bacterial Type Strains, Phase II (KMG-II): from individual species to whole genera.</title>
        <authorList>
            <person name="Goeker M."/>
        </authorList>
    </citation>
    <scope>NUCLEOTIDE SEQUENCE [LARGE SCALE GENOMIC DNA]</scope>
    <source>
        <strain evidence="6 7">DSM 5002</strain>
    </source>
</reference>
<feature type="coiled-coil region" evidence="4">
    <location>
        <begin position="157"/>
        <end position="202"/>
    </location>
</feature>
<dbReference type="InterPro" id="IPR000792">
    <property type="entry name" value="Tscrpt_reg_LuxR_C"/>
</dbReference>
<dbReference type="PANTHER" id="PTHR44688:SF16">
    <property type="entry name" value="DNA-BINDING TRANSCRIPTIONAL ACTIVATOR DEVR_DOSR"/>
    <property type="match status" value="1"/>
</dbReference>
<sequence length="320" mass="36170">MDGPKPAIPEDTLANWQRIVDLIAKLADVPASLIMRTHAPNHSVLVRSRGEDNPYAVGLRFQLKRDLYCYGVLSKGSELIVENALLDPEWDDNEDLKFGMSFYVGYPLQWPDGSTFGTICVLDRQRNPQALTFREGLAEFARVIEADLKLLCEVAARAKLEKELQRALSQLEERVEQRTQELEEANSALRVLISNLENQRKDYDAHVLRQIKGLVWPSLAKLRSRLAHDPAAATYLDMIEDGLNAISTSRSGDLTTILERLTPAEQEVAQMIMRGLSTKDIARTLAREPSTVEFHRNNIRKKLGLRRSGRNLRSLLLSSQ</sequence>
<dbReference type="PRINTS" id="PR00038">
    <property type="entry name" value="HTHLUXR"/>
</dbReference>
<keyword evidence="1" id="KW-0805">Transcription regulation</keyword>
<dbReference type="InterPro" id="IPR036388">
    <property type="entry name" value="WH-like_DNA-bd_sf"/>
</dbReference>
<gene>
    <name evidence="6" type="ORF">BXY53_1171</name>
</gene>
<dbReference type="InterPro" id="IPR003018">
    <property type="entry name" value="GAF"/>
</dbReference>
<evidence type="ECO:0000256" key="2">
    <source>
        <dbReference type="ARBA" id="ARBA00023125"/>
    </source>
</evidence>
<dbReference type="PROSITE" id="PS00622">
    <property type="entry name" value="HTH_LUXR_1"/>
    <property type="match status" value="1"/>
</dbReference>
<dbReference type="Pfam" id="PF01590">
    <property type="entry name" value="GAF"/>
    <property type="match status" value="1"/>
</dbReference>
<dbReference type="GO" id="GO:0003677">
    <property type="term" value="F:DNA binding"/>
    <property type="evidence" value="ECO:0007669"/>
    <property type="project" value="UniProtKB-KW"/>
</dbReference>
<evidence type="ECO:0000313" key="7">
    <source>
        <dbReference type="Proteomes" id="UP000266273"/>
    </source>
</evidence>
<keyword evidence="2" id="KW-0238">DNA-binding</keyword>
<name>A0A397Q8C0_9HYPH</name>
<dbReference type="OrthoDB" id="9795133at2"/>
<evidence type="ECO:0000313" key="6">
    <source>
        <dbReference type="EMBL" id="RIA56075.1"/>
    </source>
</evidence>
<dbReference type="Proteomes" id="UP000266273">
    <property type="component" value="Unassembled WGS sequence"/>
</dbReference>
<dbReference type="RefSeq" id="WP_119060905.1">
    <property type="nucleotide sequence ID" value="NZ_QXDF01000001.1"/>
</dbReference>
<evidence type="ECO:0000256" key="4">
    <source>
        <dbReference type="SAM" id="Coils"/>
    </source>
</evidence>
<organism evidence="6 7">
    <name type="scientific">Dichotomicrobium thermohalophilum</name>
    <dbReference type="NCBI Taxonomy" id="933063"/>
    <lineage>
        <taxon>Bacteria</taxon>
        <taxon>Pseudomonadati</taxon>
        <taxon>Pseudomonadota</taxon>
        <taxon>Alphaproteobacteria</taxon>
        <taxon>Hyphomicrobiales</taxon>
        <taxon>Hyphomicrobiaceae</taxon>
        <taxon>Dichotomicrobium</taxon>
    </lineage>
</organism>
<dbReference type="InterPro" id="IPR016032">
    <property type="entry name" value="Sig_transdc_resp-reg_C-effctor"/>
</dbReference>
<dbReference type="SMART" id="SM00065">
    <property type="entry name" value="GAF"/>
    <property type="match status" value="1"/>
</dbReference>
<dbReference type="EMBL" id="QXDF01000001">
    <property type="protein sequence ID" value="RIA56075.1"/>
    <property type="molecule type" value="Genomic_DNA"/>
</dbReference>
<proteinExistence type="predicted"/>
<dbReference type="GO" id="GO:0006355">
    <property type="term" value="P:regulation of DNA-templated transcription"/>
    <property type="evidence" value="ECO:0007669"/>
    <property type="project" value="InterPro"/>
</dbReference>
<dbReference type="PANTHER" id="PTHR44688">
    <property type="entry name" value="DNA-BINDING TRANSCRIPTIONAL ACTIVATOR DEVR_DOSR"/>
    <property type="match status" value="1"/>
</dbReference>